<dbReference type="PANTHER" id="PTHR34300:SF2">
    <property type="entry name" value="QUEUOSINE PRECURSOR TRANSPORTER-RELATED"/>
    <property type="match status" value="1"/>
</dbReference>
<feature type="transmembrane region" description="Helical" evidence="1">
    <location>
        <begin position="34"/>
        <end position="52"/>
    </location>
</feature>
<dbReference type="PANTHER" id="PTHR34300">
    <property type="entry name" value="QUEUOSINE PRECURSOR TRANSPORTER-RELATED"/>
    <property type="match status" value="1"/>
</dbReference>
<dbReference type="InterPro" id="IPR003744">
    <property type="entry name" value="YhhQ"/>
</dbReference>
<keyword evidence="1" id="KW-1133">Transmembrane helix</keyword>
<dbReference type="Proteomes" id="UP000191661">
    <property type="component" value="Unassembled WGS sequence"/>
</dbReference>
<keyword evidence="1" id="KW-0812">Transmembrane</keyword>
<feature type="transmembrane region" description="Helical" evidence="1">
    <location>
        <begin position="137"/>
        <end position="158"/>
    </location>
</feature>
<organism evidence="2 3">
    <name type="scientific">Methanobrevibacter arboriphilus JCM 13429 = DSM 1125</name>
    <dbReference type="NCBI Taxonomy" id="1300164"/>
    <lineage>
        <taxon>Archaea</taxon>
        <taxon>Methanobacteriati</taxon>
        <taxon>Methanobacteriota</taxon>
        <taxon>Methanomada group</taxon>
        <taxon>Methanobacteria</taxon>
        <taxon>Methanobacteriales</taxon>
        <taxon>Methanobacteriaceae</taxon>
        <taxon>Methanobrevibacter</taxon>
    </lineage>
</organism>
<dbReference type="AlphaFoldDB" id="A0A1V6N2W9"/>
<evidence type="ECO:0000313" key="2">
    <source>
        <dbReference type="EMBL" id="OQD58942.1"/>
    </source>
</evidence>
<feature type="transmembrane region" description="Helical" evidence="1">
    <location>
        <begin position="95"/>
        <end position="117"/>
    </location>
</feature>
<dbReference type="NCBIfam" id="TIGR00697">
    <property type="entry name" value="queuosine precursor transporter"/>
    <property type="match status" value="1"/>
</dbReference>
<accession>A0A1V6N2W9</accession>
<name>A0A1V6N2W9_METAZ</name>
<comment type="caution">
    <text evidence="2">The sequence shown here is derived from an EMBL/GenBank/DDBJ whole genome shotgun (WGS) entry which is preliminary data.</text>
</comment>
<dbReference type="GO" id="GO:0022857">
    <property type="term" value="F:transmembrane transporter activity"/>
    <property type="evidence" value="ECO:0007669"/>
    <property type="project" value="UniProtKB-UniRule"/>
</dbReference>
<evidence type="ECO:0000313" key="3">
    <source>
        <dbReference type="Proteomes" id="UP000191661"/>
    </source>
</evidence>
<keyword evidence="1" id="KW-0813">Transport</keyword>
<dbReference type="HAMAP" id="MF_02088">
    <property type="entry name" value="Q_prec_transport"/>
    <property type="match status" value="1"/>
</dbReference>
<keyword evidence="1" id="KW-1003">Cell membrane</keyword>
<dbReference type="GO" id="GO:0005886">
    <property type="term" value="C:plasma membrane"/>
    <property type="evidence" value="ECO:0007669"/>
    <property type="project" value="UniProtKB-SubCell"/>
</dbReference>
<comment type="similarity">
    <text evidence="1">Belongs to the vitamin uptake transporter (VUT/ECF) (TC 2.A.88) family. Q precursor transporter subfamily.</text>
</comment>
<dbReference type="EMBL" id="JXMW01000006">
    <property type="protein sequence ID" value="OQD58942.1"/>
    <property type="molecule type" value="Genomic_DNA"/>
</dbReference>
<sequence>MIKKEKVILKEKMALKERIMLYLVSKLKISQSQLFAILTALTATVLIVSNLASTKMFDFFSTGLVWDGGAILFPISYILGDIITEIFGFERAKKVIWTAFAMNLIAVLALFIVQILPPGPGWENQIAYEAIIGFMPRIVAGSLIAFVSGQILNSYVFVKIKKITKGKYFWQRAIGSSLVGDLVDTVIFTTIAFIGTISTFQFVGLLLIAYISKIVGETLLLPVTYGAVKLCEKVMVSEKVMENESESV</sequence>
<comment type="function">
    <text evidence="1">Involved in the import of queuosine (Q) precursors, required for Q precursor salvage.</text>
</comment>
<gene>
    <name evidence="2" type="ORF">MBBAR_6c00520</name>
</gene>
<keyword evidence="1" id="KW-0472">Membrane</keyword>
<comment type="subcellular location">
    <subcellularLocation>
        <location evidence="1">Cell membrane</location>
        <topology evidence="1">Multi-pass membrane protein</topology>
    </subcellularLocation>
</comment>
<feature type="transmembrane region" description="Helical" evidence="1">
    <location>
        <begin position="64"/>
        <end position="83"/>
    </location>
</feature>
<reference evidence="2 3" key="1">
    <citation type="submission" date="2014-12" db="EMBL/GenBank/DDBJ databases">
        <title>Genome sequence of Methanobrevibacter arboriphilicus DH1, DSM1125.</title>
        <authorList>
            <person name="Poehlein A."/>
            <person name="Thauer R.K."/>
            <person name="Seedorf H."/>
            <person name="Daniel R."/>
        </authorList>
    </citation>
    <scope>NUCLEOTIDE SEQUENCE [LARGE SCALE GENOMIC DNA]</scope>
    <source>
        <strain evidence="2 3">DH1</strain>
    </source>
</reference>
<dbReference type="RefSeq" id="WP_080460003.1">
    <property type="nucleotide sequence ID" value="NZ_JXMW01000006.1"/>
</dbReference>
<dbReference type="OrthoDB" id="82146at2157"/>
<keyword evidence="3" id="KW-1185">Reference proteome</keyword>
<evidence type="ECO:0000256" key="1">
    <source>
        <dbReference type="HAMAP-Rule" id="MF_02088"/>
    </source>
</evidence>
<protein>
    <recommendedName>
        <fullName evidence="1">Probable queuosine precursor transporter</fullName>
        <shortName evidence="1">Q precursor transporter</shortName>
    </recommendedName>
</protein>
<proteinExistence type="inferred from homology"/>
<feature type="transmembrane region" description="Helical" evidence="1">
    <location>
        <begin position="178"/>
        <end position="211"/>
    </location>
</feature>
<dbReference type="Pfam" id="PF02592">
    <property type="entry name" value="Vut_1"/>
    <property type="match status" value="1"/>
</dbReference>